<organism evidence="3 4">
    <name type="scientific">Saccharibacillus alkalitolerans</name>
    <dbReference type="NCBI Taxonomy" id="2705290"/>
    <lineage>
        <taxon>Bacteria</taxon>
        <taxon>Bacillati</taxon>
        <taxon>Bacillota</taxon>
        <taxon>Bacilli</taxon>
        <taxon>Bacillales</taxon>
        <taxon>Paenibacillaceae</taxon>
        <taxon>Saccharibacillus</taxon>
    </lineage>
</organism>
<protein>
    <submittedName>
        <fullName evidence="3">Phosphotransferase</fullName>
    </submittedName>
</protein>
<dbReference type="SUPFAM" id="SSF56112">
    <property type="entry name" value="Protein kinase-like (PK-like)"/>
    <property type="match status" value="1"/>
</dbReference>
<proteinExistence type="inferred from homology"/>
<dbReference type="InterPro" id="IPR050249">
    <property type="entry name" value="Pseudomonas-type_ThrB"/>
</dbReference>
<dbReference type="Proteomes" id="UP000800303">
    <property type="component" value="Unassembled WGS sequence"/>
</dbReference>
<dbReference type="InterPro" id="IPR011009">
    <property type="entry name" value="Kinase-like_dom_sf"/>
</dbReference>
<dbReference type="EMBL" id="JAAFGS010000004">
    <property type="protein sequence ID" value="NGZ76554.1"/>
    <property type="molecule type" value="Genomic_DNA"/>
</dbReference>
<dbReference type="InterPro" id="IPR002575">
    <property type="entry name" value="Aminoglycoside_PTrfase"/>
</dbReference>
<comment type="caution">
    <text evidence="3">The sequence shown here is derived from an EMBL/GenBank/DDBJ whole genome shotgun (WGS) entry which is preliminary data.</text>
</comment>
<name>A0ABX0F9A0_9BACL</name>
<evidence type="ECO:0000313" key="3">
    <source>
        <dbReference type="EMBL" id="NGZ76554.1"/>
    </source>
</evidence>
<dbReference type="RefSeq" id="WP_166275433.1">
    <property type="nucleotide sequence ID" value="NZ_JAAFGS010000004.1"/>
</dbReference>
<comment type="similarity">
    <text evidence="1">Belongs to the pseudomonas-type ThrB family.</text>
</comment>
<dbReference type="Gene3D" id="3.90.1200.10">
    <property type="match status" value="1"/>
</dbReference>
<evidence type="ECO:0000259" key="2">
    <source>
        <dbReference type="Pfam" id="PF01636"/>
    </source>
</evidence>
<evidence type="ECO:0000256" key="1">
    <source>
        <dbReference type="ARBA" id="ARBA00038240"/>
    </source>
</evidence>
<evidence type="ECO:0000313" key="4">
    <source>
        <dbReference type="Proteomes" id="UP000800303"/>
    </source>
</evidence>
<gene>
    <name evidence="3" type="ORF">GYN08_14595</name>
</gene>
<dbReference type="PANTHER" id="PTHR21064">
    <property type="entry name" value="AMINOGLYCOSIDE PHOSPHOTRANSFERASE DOMAIN-CONTAINING PROTEIN-RELATED"/>
    <property type="match status" value="1"/>
</dbReference>
<keyword evidence="4" id="KW-1185">Reference proteome</keyword>
<reference evidence="3 4" key="1">
    <citation type="submission" date="2020-01" db="EMBL/GenBank/DDBJ databases">
        <title>Polyphasic characterisation and genomic insights into a novel alkali tolerant bacterium VR-M41.</title>
        <authorList>
            <person name="Vemuluri V.R."/>
        </authorList>
    </citation>
    <scope>NUCLEOTIDE SEQUENCE [LARGE SCALE GENOMIC DNA]</scope>
    <source>
        <strain evidence="3 4">VR-M41</strain>
    </source>
</reference>
<accession>A0ABX0F9A0</accession>
<sequence>MSALKSKNVALSEPAANRTGVFITDAASNGKQHFYATLLKWTEGDFLGRGEHTEESLRKMGAMMANIHEASLDFSPSAGFSRPTWGIPSFQRDWEHLRAHRRSFISDRDFELYVSAFAKAIAHIETFSIDKQNYGIIHADLHIGNIVFQQNEPYPIDFGRCGFGYHLYDIAQAIMGLQPPQRTFFIEGYNKVRQLEDDAFSKIESFLIIAIIESYSFYAESGADTEMLIEDQPFAQAILKAYLKGTPFLFEQPELS</sequence>
<feature type="domain" description="Aminoglycoside phosphotransferase" evidence="2">
    <location>
        <begin position="28"/>
        <end position="191"/>
    </location>
</feature>
<dbReference type="Pfam" id="PF01636">
    <property type="entry name" value="APH"/>
    <property type="match status" value="1"/>
</dbReference>
<dbReference type="PANTHER" id="PTHR21064:SF6">
    <property type="entry name" value="AMINOGLYCOSIDE PHOSPHOTRANSFERASE DOMAIN-CONTAINING PROTEIN"/>
    <property type="match status" value="1"/>
</dbReference>